<sequence length="423" mass="46824">MSEFTSTTSAASLAEPIVSETPVSSPPEVPLVTLRRVGPPTPSFDKTQIQQYIDLLTGVSDTVTLSHVEVVATVHIEAPHNLLAPQLPVSQTEVDRMDIDATHKNENPPVDPTPEGVEAAIVVLGQEKPAVPVGIPLAQSPFEPDHAMRSIGMDGENTPDISPYTSTPPLRPYESTPFQVPQRAPFDGPASRAARGSPPLPPDWNEPNERQVDCQACREHVRKPIFITCGHAYCRQCLNRLFRTGTVNRGSWPPRCCGAIEVEAIQNHLDEDILIRYVTVAEEFGNRNPIYCANKTCSHYFEQTRVSSTQGKFIQCTECDTRTCTECKQNSVEHIGVNQTDCKEVQDLMTQEDQRLAQSKRWKQCPGCRNLVERIDGCSHMSCVMRLQPGVLAGQGQLVIVGNPLRRETTCLVEWRGASWIPK</sequence>
<evidence type="ECO:0000259" key="12">
    <source>
        <dbReference type="PROSITE" id="PS51873"/>
    </source>
</evidence>
<accession>A0A072PV73</accession>
<protein>
    <recommendedName>
        <fullName evidence="2">RBR-type E3 ubiquitin transferase</fullName>
        <ecNumber evidence="2">2.3.2.31</ecNumber>
    </recommendedName>
</protein>
<comment type="catalytic activity">
    <reaction evidence="1">
        <text>[E2 ubiquitin-conjugating enzyme]-S-ubiquitinyl-L-cysteine + [acceptor protein]-L-lysine = [E2 ubiquitin-conjugating enzyme]-L-cysteine + [acceptor protein]-N(6)-ubiquitinyl-L-lysine.</text>
        <dbReference type="EC" id="2.3.2.31"/>
    </reaction>
</comment>
<dbReference type="Proteomes" id="UP000027920">
    <property type="component" value="Unassembled WGS sequence"/>
</dbReference>
<evidence type="ECO:0000256" key="1">
    <source>
        <dbReference type="ARBA" id="ARBA00001798"/>
    </source>
</evidence>
<feature type="compositionally biased region" description="Polar residues" evidence="10">
    <location>
        <begin position="159"/>
        <end position="168"/>
    </location>
</feature>
<evidence type="ECO:0000256" key="6">
    <source>
        <dbReference type="ARBA" id="ARBA00022771"/>
    </source>
</evidence>
<evidence type="ECO:0000313" key="13">
    <source>
        <dbReference type="EMBL" id="KEF63741.1"/>
    </source>
</evidence>
<name>A0A072PV73_9EURO</name>
<evidence type="ECO:0000256" key="9">
    <source>
        <dbReference type="PROSITE-ProRule" id="PRU00175"/>
    </source>
</evidence>
<dbReference type="InterPro" id="IPR031127">
    <property type="entry name" value="E3_UB_ligase_RBR"/>
</dbReference>
<dbReference type="HOGENOM" id="CLU_648954_0_0_1"/>
<dbReference type="AlphaFoldDB" id="A0A072PV73"/>
<dbReference type="InterPro" id="IPR018957">
    <property type="entry name" value="Znf_C3HC4_RING-type"/>
</dbReference>
<keyword evidence="6 9" id="KW-0863">Zinc-finger</keyword>
<keyword evidence="4" id="KW-0479">Metal-binding</keyword>
<feature type="region of interest" description="Disordered" evidence="10">
    <location>
        <begin position="141"/>
        <end position="169"/>
    </location>
</feature>
<dbReference type="Gene3D" id="1.20.120.1750">
    <property type="match status" value="1"/>
</dbReference>
<dbReference type="GeneID" id="25276665"/>
<dbReference type="InterPro" id="IPR013083">
    <property type="entry name" value="Znf_RING/FYVE/PHD"/>
</dbReference>
<dbReference type="InterPro" id="IPR002867">
    <property type="entry name" value="IBR_dom"/>
</dbReference>
<dbReference type="STRING" id="1182545.A0A072PV73"/>
<dbReference type="PANTHER" id="PTHR11685">
    <property type="entry name" value="RBR FAMILY RING FINGER AND IBR DOMAIN-CONTAINING"/>
    <property type="match status" value="1"/>
</dbReference>
<dbReference type="PROSITE" id="PS00518">
    <property type="entry name" value="ZF_RING_1"/>
    <property type="match status" value="1"/>
</dbReference>
<comment type="caution">
    <text evidence="13">The sequence shown here is derived from an EMBL/GenBank/DDBJ whole genome shotgun (WGS) entry which is preliminary data.</text>
</comment>
<dbReference type="Pfam" id="PF00097">
    <property type="entry name" value="zf-C3HC4"/>
    <property type="match status" value="1"/>
</dbReference>
<evidence type="ECO:0000256" key="5">
    <source>
        <dbReference type="ARBA" id="ARBA00022737"/>
    </source>
</evidence>
<evidence type="ECO:0000256" key="7">
    <source>
        <dbReference type="ARBA" id="ARBA00022786"/>
    </source>
</evidence>
<dbReference type="Gene3D" id="3.30.40.10">
    <property type="entry name" value="Zinc/RING finger domain, C3HC4 (zinc finger)"/>
    <property type="match status" value="1"/>
</dbReference>
<keyword evidence="8" id="KW-0862">Zinc</keyword>
<dbReference type="CDD" id="cd20335">
    <property type="entry name" value="BRcat_RBR"/>
    <property type="match status" value="1"/>
</dbReference>
<evidence type="ECO:0000256" key="8">
    <source>
        <dbReference type="ARBA" id="ARBA00022833"/>
    </source>
</evidence>
<feature type="domain" description="RING-type" evidence="12">
    <location>
        <begin position="210"/>
        <end position="423"/>
    </location>
</feature>
<dbReference type="OrthoDB" id="9977870at2759"/>
<feature type="compositionally biased region" description="Polar residues" evidence="10">
    <location>
        <begin position="1"/>
        <end position="11"/>
    </location>
</feature>
<keyword evidence="3" id="KW-0808">Transferase</keyword>
<evidence type="ECO:0000259" key="11">
    <source>
        <dbReference type="PROSITE" id="PS50089"/>
    </source>
</evidence>
<proteinExistence type="predicted"/>
<dbReference type="InterPro" id="IPR044066">
    <property type="entry name" value="TRIAD_supradom"/>
</dbReference>
<evidence type="ECO:0000313" key="14">
    <source>
        <dbReference type="Proteomes" id="UP000027920"/>
    </source>
</evidence>
<keyword evidence="5" id="KW-0677">Repeat</keyword>
<evidence type="ECO:0000256" key="2">
    <source>
        <dbReference type="ARBA" id="ARBA00012251"/>
    </source>
</evidence>
<feature type="domain" description="RING-type" evidence="11">
    <location>
        <begin position="214"/>
        <end position="256"/>
    </location>
</feature>
<dbReference type="PROSITE" id="PS50089">
    <property type="entry name" value="ZF_RING_2"/>
    <property type="match status" value="1"/>
</dbReference>
<evidence type="ECO:0000256" key="3">
    <source>
        <dbReference type="ARBA" id="ARBA00022679"/>
    </source>
</evidence>
<dbReference type="GO" id="GO:0061630">
    <property type="term" value="F:ubiquitin protein ligase activity"/>
    <property type="evidence" value="ECO:0007669"/>
    <property type="project" value="UniProtKB-EC"/>
</dbReference>
<dbReference type="PROSITE" id="PS51873">
    <property type="entry name" value="TRIAD"/>
    <property type="match status" value="1"/>
</dbReference>
<dbReference type="EMBL" id="AMGV01000001">
    <property type="protein sequence ID" value="KEF63741.1"/>
    <property type="molecule type" value="Genomic_DNA"/>
</dbReference>
<dbReference type="GO" id="GO:0008270">
    <property type="term" value="F:zinc ion binding"/>
    <property type="evidence" value="ECO:0007669"/>
    <property type="project" value="UniProtKB-KW"/>
</dbReference>
<gene>
    <name evidence="13" type="ORF">A1O9_01719</name>
</gene>
<evidence type="ECO:0000256" key="10">
    <source>
        <dbReference type="SAM" id="MobiDB-lite"/>
    </source>
</evidence>
<keyword evidence="7" id="KW-0833">Ubl conjugation pathway</keyword>
<feature type="region of interest" description="Disordered" evidence="10">
    <location>
        <begin position="182"/>
        <end position="207"/>
    </location>
</feature>
<dbReference type="SUPFAM" id="SSF57850">
    <property type="entry name" value="RING/U-box"/>
    <property type="match status" value="2"/>
</dbReference>
<organism evidence="13 14">
    <name type="scientific">Exophiala aquamarina CBS 119918</name>
    <dbReference type="NCBI Taxonomy" id="1182545"/>
    <lineage>
        <taxon>Eukaryota</taxon>
        <taxon>Fungi</taxon>
        <taxon>Dikarya</taxon>
        <taxon>Ascomycota</taxon>
        <taxon>Pezizomycotina</taxon>
        <taxon>Eurotiomycetes</taxon>
        <taxon>Chaetothyriomycetidae</taxon>
        <taxon>Chaetothyriales</taxon>
        <taxon>Herpotrichiellaceae</taxon>
        <taxon>Exophiala</taxon>
    </lineage>
</organism>
<dbReference type="InterPro" id="IPR017907">
    <property type="entry name" value="Znf_RING_CS"/>
</dbReference>
<keyword evidence="14" id="KW-1185">Reference proteome</keyword>
<dbReference type="InterPro" id="IPR001841">
    <property type="entry name" value="Znf_RING"/>
</dbReference>
<dbReference type="EC" id="2.3.2.31" evidence="2"/>
<dbReference type="Pfam" id="PF01485">
    <property type="entry name" value="IBR"/>
    <property type="match status" value="1"/>
</dbReference>
<evidence type="ECO:0000256" key="4">
    <source>
        <dbReference type="ARBA" id="ARBA00022723"/>
    </source>
</evidence>
<feature type="region of interest" description="Disordered" evidence="10">
    <location>
        <begin position="1"/>
        <end position="27"/>
    </location>
</feature>
<dbReference type="VEuPathDB" id="FungiDB:A1O9_01719"/>
<dbReference type="RefSeq" id="XP_013266331.1">
    <property type="nucleotide sequence ID" value="XM_013410877.1"/>
</dbReference>
<reference evidence="13 14" key="1">
    <citation type="submission" date="2013-03" db="EMBL/GenBank/DDBJ databases">
        <title>The Genome Sequence of Exophiala aquamarina CBS 119918.</title>
        <authorList>
            <consortium name="The Broad Institute Genomics Platform"/>
            <person name="Cuomo C."/>
            <person name="de Hoog S."/>
            <person name="Gorbushina A."/>
            <person name="Walker B."/>
            <person name="Young S.K."/>
            <person name="Zeng Q."/>
            <person name="Gargeya S."/>
            <person name="Fitzgerald M."/>
            <person name="Haas B."/>
            <person name="Abouelleil A."/>
            <person name="Allen A.W."/>
            <person name="Alvarado L."/>
            <person name="Arachchi H.M."/>
            <person name="Berlin A.M."/>
            <person name="Chapman S.B."/>
            <person name="Gainer-Dewar J."/>
            <person name="Goldberg J."/>
            <person name="Griggs A."/>
            <person name="Gujja S."/>
            <person name="Hansen M."/>
            <person name="Howarth C."/>
            <person name="Imamovic A."/>
            <person name="Ireland A."/>
            <person name="Larimer J."/>
            <person name="McCowan C."/>
            <person name="Murphy C."/>
            <person name="Pearson M."/>
            <person name="Poon T.W."/>
            <person name="Priest M."/>
            <person name="Roberts A."/>
            <person name="Saif S."/>
            <person name="Shea T."/>
            <person name="Sisk P."/>
            <person name="Sykes S."/>
            <person name="Wortman J."/>
            <person name="Nusbaum C."/>
            <person name="Birren B."/>
        </authorList>
    </citation>
    <scope>NUCLEOTIDE SEQUENCE [LARGE SCALE GENOMIC DNA]</scope>
    <source>
        <strain evidence="13 14">CBS 119918</strain>
    </source>
</reference>
<dbReference type="GO" id="GO:0016567">
    <property type="term" value="P:protein ubiquitination"/>
    <property type="evidence" value="ECO:0007669"/>
    <property type="project" value="InterPro"/>
</dbReference>